<dbReference type="OrthoDB" id="693824at2759"/>
<dbReference type="InterPro" id="IPR032675">
    <property type="entry name" value="LRR_dom_sf"/>
</dbReference>
<accession>A0A835F4D7</accession>
<organism evidence="1 2">
    <name type="scientific">Digitaria exilis</name>
    <dbReference type="NCBI Taxonomy" id="1010633"/>
    <lineage>
        <taxon>Eukaryota</taxon>
        <taxon>Viridiplantae</taxon>
        <taxon>Streptophyta</taxon>
        <taxon>Embryophyta</taxon>
        <taxon>Tracheophyta</taxon>
        <taxon>Spermatophyta</taxon>
        <taxon>Magnoliopsida</taxon>
        <taxon>Liliopsida</taxon>
        <taxon>Poales</taxon>
        <taxon>Poaceae</taxon>
        <taxon>PACMAD clade</taxon>
        <taxon>Panicoideae</taxon>
        <taxon>Panicodae</taxon>
        <taxon>Paniceae</taxon>
        <taxon>Anthephorinae</taxon>
        <taxon>Digitaria</taxon>
    </lineage>
</organism>
<reference evidence="1" key="1">
    <citation type="submission" date="2020-07" db="EMBL/GenBank/DDBJ databases">
        <title>Genome sequence and genetic diversity analysis of an under-domesticated orphan crop, white fonio (Digitaria exilis).</title>
        <authorList>
            <person name="Bennetzen J.L."/>
            <person name="Chen S."/>
            <person name="Ma X."/>
            <person name="Wang X."/>
            <person name="Yssel A.E.J."/>
            <person name="Chaluvadi S.R."/>
            <person name="Johnson M."/>
            <person name="Gangashetty P."/>
            <person name="Hamidou F."/>
            <person name="Sanogo M.D."/>
            <person name="Zwaenepoel A."/>
            <person name="Wallace J."/>
            <person name="Van De Peer Y."/>
            <person name="Van Deynze A."/>
        </authorList>
    </citation>
    <scope>NUCLEOTIDE SEQUENCE</scope>
    <source>
        <tissue evidence="1">Leaves</tissue>
    </source>
</reference>
<dbReference type="AlphaFoldDB" id="A0A835F4D7"/>
<comment type="caution">
    <text evidence="1">The sequence shown here is derived from an EMBL/GenBank/DDBJ whole genome shotgun (WGS) entry which is preliminary data.</text>
</comment>
<name>A0A835F4D7_9POAL</name>
<protein>
    <submittedName>
        <fullName evidence="1">Uncharacterized protein</fullName>
    </submittedName>
</protein>
<dbReference type="Gene3D" id="3.80.10.10">
    <property type="entry name" value="Ribonuclease Inhibitor"/>
    <property type="match status" value="1"/>
</dbReference>
<evidence type="ECO:0000313" key="2">
    <source>
        <dbReference type="Proteomes" id="UP000636709"/>
    </source>
</evidence>
<keyword evidence="2" id="KW-1185">Reference proteome</keyword>
<gene>
    <name evidence="1" type="ORF">HU200_018573</name>
</gene>
<proteinExistence type="predicted"/>
<dbReference type="Proteomes" id="UP000636709">
    <property type="component" value="Unassembled WGS sequence"/>
</dbReference>
<evidence type="ECO:0000313" key="1">
    <source>
        <dbReference type="EMBL" id="KAF8728000.1"/>
    </source>
</evidence>
<sequence length="268" mass="29740">MGAKGLRQLVLRSDALEVLDISTATDLQTLEVVAPNLRVVRVSMCFLFQHVVPAGSGNDAVAMDDNKLVRIAAPKLEEIRSMDNFRAKPSDLDIHDLTGVRRLTDLSLRLHGKYHRDMDVGAWLLEKCPGVEHVDVWLEHDARCELAADEQLVDLTSSEGNAPFAKLRTMAVRAHFFPKHHFVASMSSLLSRCPNLSSLSVKTSSTEVASRSRCFVCDALITDRWAIDQGKIALESLEEVNINGFSGRDEEMQLVSGKEKDHGEEETC</sequence>
<dbReference type="EMBL" id="JACEFO010001629">
    <property type="protein sequence ID" value="KAF8728000.1"/>
    <property type="molecule type" value="Genomic_DNA"/>
</dbReference>